<gene>
    <name evidence="2" type="ORF">EVAR_20663_1</name>
</gene>
<reference evidence="2 3" key="1">
    <citation type="journal article" date="2019" name="Commun. Biol.">
        <title>The bagworm genome reveals a unique fibroin gene that provides high tensile strength.</title>
        <authorList>
            <person name="Kono N."/>
            <person name="Nakamura H."/>
            <person name="Ohtoshi R."/>
            <person name="Tomita M."/>
            <person name="Numata K."/>
            <person name="Arakawa K."/>
        </authorList>
    </citation>
    <scope>NUCLEOTIDE SEQUENCE [LARGE SCALE GENOMIC DNA]</scope>
</reference>
<evidence type="ECO:0000313" key="2">
    <source>
        <dbReference type="EMBL" id="GBP35807.1"/>
    </source>
</evidence>
<evidence type="ECO:0008006" key="4">
    <source>
        <dbReference type="Google" id="ProtNLM"/>
    </source>
</evidence>
<dbReference type="Proteomes" id="UP000299102">
    <property type="component" value="Unassembled WGS sequence"/>
</dbReference>
<accession>A0A4C1VC07</accession>
<evidence type="ECO:0000256" key="1">
    <source>
        <dbReference type="SAM" id="MobiDB-lite"/>
    </source>
</evidence>
<name>A0A4C1VC07_EUMVA</name>
<dbReference type="AlphaFoldDB" id="A0A4C1VC07"/>
<evidence type="ECO:0000313" key="3">
    <source>
        <dbReference type="Proteomes" id="UP000299102"/>
    </source>
</evidence>
<keyword evidence="3" id="KW-1185">Reference proteome</keyword>
<protein>
    <recommendedName>
        <fullName evidence="4">Mariner Mos1 transposase</fullName>
    </recommendedName>
</protein>
<feature type="region of interest" description="Disordered" evidence="1">
    <location>
        <begin position="84"/>
        <end position="115"/>
    </location>
</feature>
<proteinExistence type="predicted"/>
<dbReference type="EMBL" id="BGZK01000309">
    <property type="protein sequence ID" value="GBP35807.1"/>
    <property type="molecule type" value="Genomic_DNA"/>
</dbReference>
<dbReference type="OrthoDB" id="10017160at2759"/>
<organism evidence="2 3">
    <name type="scientific">Eumeta variegata</name>
    <name type="common">Bagworm moth</name>
    <name type="synonym">Eumeta japonica</name>
    <dbReference type="NCBI Taxonomy" id="151549"/>
    <lineage>
        <taxon>Eukaryota</taxon>
        <taxon>Metazoa</taxon>
        <taxon>Ecdysozoa</taxon>
        <taxon>Arthropoda</taxon>
        <taxon>Hexapoda</taxon>
        <taxon>Insecta</taxon>
        <taxon>Pterygota</taxon>
        <taxon>Neoptera</taxon>
        <taxon>Endopterygota</taxon>
        <taxon>Lepidoptera</taxon>
        <taxon>Glossata</taxon>
        <taxon>Ditrysia</taxon>
        <taxon>Tineoidea</taxon>
        <taxon>Psychidae</taxon>
        <taxon>Oiketicinae</taxon>
        <taxon>Eumeta</taxon>
    </lineage>
</organism>
<comment type="caution">
    <text evidence="2">The sequence shown here is derived from an EMBL/GenBank/DDBJ whole genome shotgun (WGS) entry which is preliminary data.</text>
</comment>
<sequence length="115" mass="13113">MTDDLEGRPSKATTEDDISAVRLRVETDNRVTYQQIRTSLGIGMSQVHIIFYEYLAAKKLCTRELPSRLDYAFEVQLNCGQTNPWKSDSSREMSVNHLEGEQEKIMAAPDATFPR</sequence>